<dbReference type="OrthoDB" id="9800940at2"/>
<gene>
    <name evidence="3" type="ORF">IX84_01475</name>
</gene>
<dbReference type="SMART" id="SM00849">
    <property type="entry name" value="Lactamase_B"/>
    <property type="match status" value="1"/>
</dbReference>
<feature type="signal peptide" evidence="1">
    <location>
        <begin position="1"/>
        <end position="19"/>
    </location>
</feature>
<evidence type="ECO:0000256" key="1">
    <source>
        <dbReference type="SAM" id="SignalP"/>
    </source>
</evidence>
<dbReference type="InterPro" id="IPR001279">
    <property type="entry name" value="Metallo-B-lactamas"/>
</dbReference>
<dbReference type="PANTHER" id="PTHR42663:SF7">
    <property type="entry name" value="COENZYME PQQ SYNTHESIS PROTEIN B"/>
    <property type="match status" value="1"/>
</dbReference>
<dbReference type="STRING" id="1524460.IX84_01475"/>
<dbReference type="PANTHER" id="PTHR42663">
    <property type="entry name" value="HYDROLASE C777.06C-RELATED-RELATED"/>
    <property type="match status" value="1"/>
</dbReference>
<dbReference type="EMBL" id="JPOS01000003">
    <property type="protein sequence ID" value="KGE89724.1"/>
    <property type="molecule type" value="Genomic_DNA"/>
</dbReference>
<proteinExistence type="predicted"/>
<keyword evidence="4" id="KW-1185">Reference proteome</keyword>
<organism evidence="3 4">
    <name type="scientific">Phaeodactylibacter xiamenensis</name>
    <dbReference type="NCBI Taxonomy" id="1524460"/>
    <lineage>
        <taxon>Bacteria</taxon>
        <taxon>Pseudomonadati</taxon>
        <taxon>Bacteroidota</taxon>
        <taxon>Saprospiria</taxon>
        <taxon>Saprospirales</taxon>
        <taxon>Haliscomenobacteraceae</taxon>
        <taxon>Phaeodactylibacter</taxon>
    </lineage>
</organism>
<feature type="chain" id="PRO_5001948118" evidence="1">
    <location>
        <begin position="20"/>
        <end position="314"/>
    </location>
</feature>
<protein>
    <submittedName>
        <fullName evidence="3">Pyrroloquinoline quinone biosynthesis protein PqqB</fullName>
    </submittedName>
</protein>
<dbReference type="InterPro" id="IPR036866">
    <property type="entry name" value="RibonucZ/Hydroxyglut_hydro"/>
</dbReference>
<dbReference type="Pfam" id="PF12706">
    <property type="entry name" value="Lactamase_B_2"/>
    <property type="match status" value="1"/>
</dbReference>
<evidence type="ECO:0000259" key="2">
    <source>
        <dbReference type="SMART" id="SM00849"/>
    </source>
</evidence>
<evidence type="ECO:0000313" key="3">
    <source>
        <dbReference type="EMBL" id="KGE89724.1"/>
    </source>
</evidence>
<name>A0A098SAZ3_9BACT</name>
<keyword evidence="1" id="KW-0732">Signal</keyword>
<sequence length="314" mass="34664">MFLCILCPTFLLISGGCGSSAPQPASDEPVSAVEATVLGIAQDAGYPQANCQKACCRPAWDNPAKRRMVSCLAISDRQAGKAWLLDATPDFPEQLQFIRDSLGLELGGILLTHAHIGHYTGLMYLGREVMGAQGVPVYVMPRMDSFLRENGPWSQLADLGNIELRTLQAGQAVALSPNLTITPFPVPHRDEFSETVGFSVQGPNHQLMFLPDIDKWGRWEVPIDSMIEVHDLAFLDATFYSGAELPGRDMSEIPHPFVQESLKRFAPLPDSIRRRIYFIHFNHSNPLLQAGSAAQREVEQAGFGISREGMRFEL</sequence>
<comment type="caution">
    <text evidence="3">The sequence shown here is derived from an EMBL/GenBank/DDBJ whole genome shotgun (WGS) entry which is preliminary data.</text>
</comment>
<accession>A0A098SAZ3</accession>
<evidence type="ECO:0000313" key="4">
    <source>
        <dbReference type="Proteomes" id="UP000029736"/>
    </source>
</evidence>
<dbReference type="Gene3D" id="3.60.15.10">
    <property type="entry name" value="Ribonuclease Z/Hydroxyacylglutathione hydrolase-like"/>
    <property type="match status" value="1"/>
</dbReference>
<dbReference type="AlphaFoldDB" id="A0A098SAZ3"/>
<dbReference type="SUPFAM" id="SSF56281">
    <property type="entry name" value="Metallo-hydrolase/oxidoreductase"/>
    <property type="match status" value="1"/>
</dbReference>
<feature type="domain" description="Metallo-beta-lactamase" evidence="2">
    <location>
        <begin position="68"/>
        <end position="280"/>
    </location>
</feature>
<dbReference type="Proteomes" id="UP000029736">
    <property type="component" value="Unassembled WGS sequence"/>
</dbReference>
<reference evidence="3 4" key="1">
    <citation type="journal article" date="2014" name="Int. J. Syst. Evol. Microbiol.">
        <title>Phaeodactylibacter xiamenensis gen. nov., sp. nov., a member of the family Saprospiraceae isolated from the marine alga Phaeodactylum tricornutum.</title>
        <authorList>
            <person name="Chen Z.Jr."/>
            <person name="Lei X."/>
            <person name="Lai Q."/>
            <person name="Li Y."/>
            <person name="Zhang B."/>
            <person name="Zhang J."/>
            <person name="Zhang H."/>
            <person name="Yang L."/>
            <person name="Zheng W."/>
            <person name="Tian Y."/>
            <person name="Yu Z."/>
            <person name="Xu H.Jr."/>
            <person name="Zheng T."/>
        </authorList>
    </citation>
    <scope>NUCLEOTIDE SEQUENCE [LARGE SCALE GENOMIC DNA]</scope>
    <source>
        <strain evidence="3 4">KD52</strain>
    </source>
</reference>